<proteinExistence type="predicted"/>
<dbReference type="AlphaFoldDB" id="A0A5C8PD05"/>
<protein>
    <recommendedName>
        <fullName evidence="3">PIN like domain-containing protein</fullName>
    </recommendedName>
</protein>
<feature type="compositionally biased region" description="Low complexity" evidence="2">
    <location>
        <begin position="397"/>
        <end position="413"/>
    </location>
</feature>
<feature type="region of interest" description="Disordered" evidence="2">
    <location>
        <begin position="394"/>
        <end position="427"/>
    </location>
</feature>
<dbReference type="OrthoDB" id="9182727at2"/>
<evidence type="ECO:0000256" key="1">
    <source>
        <dbReference type="SAM" id="Coils"/>
    </source>
</evidence>
<dbReference type="SUPFAM" id="SSF88723">
    <property type="entry name" value="PIN domain-like"/>
    <property type="match status" value="1"/>
</dbReference>
<feature type="coiled-coil region" evidence="1">
    <location>
        <begin position="279"/>
        <end position="306"/>
    </location>
</feature>
<keyword evidence="5" id="KW-1185">Reference proteome</keyword>
<name>A0A5C8PD05_9HYPH</name>
<dbReference type="InterPro" id="IPR029060">
    <property type="entry name" value="PIN-like_dom_sf"/>
</dbReference>
<dbReference type="Proteomes" id="UP000321638">
    <property type="component" value="Unassembled WGS sequence"/>
</dbReference>
<keyword evidence="1" id="KW-0175">Coiled coil</keyword>
<feature type="compositionally biased region" description="Basic and acidic residues" evidence="2">
    <location>
        <begin position="417"/>
        <end position="427"/>
    </location>
</feature>
<reference evidence="4 5" key="1">
    <citation type="submission" date="2019-06" db="EMBL/GenBank/DDBJ databases">
        <title>New taxonomy in bacterial strain CC-CFT640, isolated from vineyard.</title>
        <authorList>
            <person name="Lin S.-Y."/>
            <person name="Tsai C.-F."/>
            <person name="Young C.-C."/>
        </authorList>
    </citation>
    <scope>NUCLEOTIDE SEQUENCE [LARGE SCALE GENOMIC DNA]</scope>
    <source>
        <strain evidence="4 5">CC-CFT640</strain>
    </source>
</reference>
<dbReference type="Pfam" id="PF18476">
    <property type="entry name" value="PIN_8"/>
    <property type="match status" value="1"/>
</dbReference>
<comment type="caution">
    <text evidence="4">The sequence shown here is derived from an EMBL/GenBank/DDBJ whole genome shotgun (WGS) entry which is preliminary data.</text>
</comment>
<gene>
    <name evidence="4" type="ORF">FHP25_31290</name>
</gene>
<dbReference type="RefSeq" id="WP_147850932.1">
    <property type="nucleotide sequence ID" value="NZ_VDUZ01000047.1"/>
</dbReference>
<evidence type="ECO:0000259" key="3">
    <source>
        <dbReference type="Pfam" id="PF18476"/>
    </source>
</evidence>
<dbReference type="InterPro" id="IPR041578">
    <property type="entry name" value="PIN_8"/>
</dbReference>
<sequence length="427" mass="49468">MVNRMREKFPGYFRPTSDAFDTIWTKALIVPDTNVLLHTLRYRKETRDQVLNIFKTFSPRVWVPHTVCLEFLNGWREVDTTSRELYRRLQDELKKFANSYGKICEQNVDHHVLDTKEEKKKFDSFVRKRCQFLQKQSKEHPSREEGEAVLERVADAIGDNIGQEPSQENFKRWAAEAKERFGKKIPPGYKDNDKRGDAAYRDYYIWKELIQVAEQRHLPVIFITDDSKEDWYLRIEGKTVGPRPELVNEFKHLTSQAYYSYPFRKFVETSGKYISSTLSQEAFDEIKQTEEQIQQEEAAREHSAAAQKFGDRRDLQDWPGYIGLMSGLRDDFRRAVISEPSFSYVHTPSDASVLNAGQPLPPGVLFNNPRTPWYLDSAFLQEMVRRADKAQLIGPGASSLPASASTSVSSITTQTENQKDPESEKDD</sequence>
<accession>A0A5C8PD05</accession>
<evidence type="ECO:0000256" key="2">
    <source>
        <dbReference type="SAM" id="MobiDB-lite"/>
    </source>
</evidence>
<organism evidence="4 5">
    <name type="scientific">Vineibacter terrae</name>
    <dbReference type="NCBI Taxonomy" id="2586908"/>
    <lineage>
        <taxon>Bacteria</taxon>
        <taxon>Pseudomonadati</taxon>
        <taxon>Pseudomonadota</taxon>
        <taxon>Alphaproteobacteria</taxon>
        <taxon>Hyphomicrobiales</taxon>
        <taxon>Vineibacter</taxon>
    </lineage>
</organism>
<evidence type="ECO:0000313" key="4">
    <source>
        <dbReference type="EMBL" id="TXL71195.1"/>
    </source>
</evidence>
<feature type="domain" description="PIN like" evidence="3">
    <location>
        <begin position="28"/>
        <end position="246"/>
    </location>
</feature>
<dbReference type="EMBL" id="VDUZ01000047">
    <property type="protein sequence ID" value="TXL71195.1"/>
    <property type="molecule type" value="Genomic_DNA"/>
</dbReference>
<evidence type="ECO:0000313" key="5">
    <source>
        <dbReference type="Proteomes" id="UP000321638"/>
    </source>
</evidence>